<evidence type="ECO:0000313" key="2">
    <source>
        <dbReference type="EMBL" id="KAJ8889967.1"/>
    </source>
</evidence>
<name>A0ABQ9HZZ2_9NEOP</name>
<organism evidence="2 3">
    <name type="scientific">Dryococelus australis</name>
    <dbReference type="NCBI Taxonomy" id="614101"/>
    <lineage>
        <taxon>Eukaryota</taxon>
        <taxon>Metazoa</taxon>
        <taxon>Ecdysozoa</taxon>
        <taxon>Arthropoda</taxon>
        <taxon>Hexapoda</taxon>
        <taxon>Insecta</taxon>
        <taxon>Pterygota</taxon>
        <taxon>Neoptera</taxon>
        <taxon>Polyneoptera</taxon>
        <taxon>Phasmatodea</taxon>
        <taxon>Verophasmatodea</taxon>
        <taxon>Anareolatae</taxon>
        <taxon>Phasmatidae</taxon>
        <taxon>Eurycanthinae</taxon>
        <taxon>Dryococelus</taxon>
    </lineage>
</organism>
<reference evidence="2 3" key="1">
    <citation type="submission" date="2023-02" db="EMBL/GenBank/DDBJ databases">
        <title>LHISI_Scaffold_Assembly.</title>
        <authorList>
            <person name="Stuart O.P."/>
            <person name="Cleave R."/>
            <person name="Magrath M.J.L."/>
            <person name="Mikheyev A.S."/>
        </authorList>
    </citation>
    <scope>NUCLEOTIDE SEQUENCE [LARGE SCALE GENOMIC DNA]</scope>
    <source>
        <strain evidence="2">Daus_M_001</strain>
        <tissue evidence="2">Leg muscle</tissue>
    </source>
</reference>
<gene>
    <name evidence="2" type="ORF">PR048_009472</name>
</gene>
<evidence type="ECO:0000313" key="3">
    <source>
        <dbReference type="Proteomes" id="UP001159363"/>
    </source>
</evidence>
<comment type="caution">
    <text evidence="2">The sequence shown here is derived from an EMBL/GenBank/DDBJ whole genome shotgun (WGS) entry which is preliminary data.</text>
</comment>
<dbReference type="PANTHER" id="PTHR47272:SF1">
    <property type="entry name" value="PIGGYBAC TRANSPOSABLE ELEMENT-DERIVED PROTEIN 3-LIKE"/>
    <property type="match status" value="1"/>
</dbReference>
<feature type="domain" description="PiggyBac transposable element-derived protein" evidence="1">
    <location>
        <begin position="1"/>
        <end position="101"/>
    </location>
</feature>
<dbReference type="Pfam" id="PF13843">
    <property type="entry name" value="DDE_Tnp_1_7"/>
    <property type="match status" value="1"/>
</dbReference>
<keyword evidence="3" id="KW-1185">Reference proteome</keyword>
<evidence type="ECO:0000259" key="1">
    <source>
        <dbReference type="Pfam" id="PF13843"/>
    </source>
</evidence>
<dbReference type="PANTHER" id="PTHR47272">
    <property type="entry name" value="DDE_TNP_1_7 DOMAIN-CONTAINING PROTEIN"/>
    <property type="match status" value="1"/>
</dbReference>
<protein>
    <recommendedName>
        <fullName evidence="1">PiggyBac transposable element-derived protein domain-containing protein</fullName>
    </recommendedName>
</protein>
<dbReference type="InterPro" id="IPR029526">
    <property type="entry name" value="PGBD"/>
</dbReference>
<proteinExistence type="predicted"/>
<dbReference type="Proteomes" id="UP001159363">
    <property type="component" value="Chromosome 3"/>
</dbReference>
<sequence>MPLKKYQLLQKYLYFADNTKVDDDRYFKVRPVLDIVRANCISVKNERRQAVDEMMVPHKGTRAANRKQYTKSKPKKWGFKIFVRAGASGFVYDFLVYGGSDTFYQYTFQQKKNLVSVVNSS</sequence>
<dbReference type="EMBL" id="JARBHB010000003">
    <property type="protein sequence ID" value="KAJ8889967.1"/>
    <property type="molecule type" value="Genomic_DNA"/>
</dbReference>
<accession>A0ABQ9HZZ2</accession>